<name>A0A2T9Y521_9FUNG</name>
<keyword evidence="5 7" id="KW-1133">Transmembrane helix</keyword>
<feature type="transmembrane region" description="Helical" evidence="7">
    <location>
        <begin position="356"/>
        <end position="374"/>
    </location>
</feature>
<feature type="transmembrane region" description="Helical" evidence="7">
    <location>
        <begin position="469"/>
        <end position="495"/>
    </location>
</feature>
<dbReference type="STRING" id="61424.A0A2T9Y521"/>
<evidence type="ECO:0000256" key="2">
    <source>
        <dbReference type="ARBA" id="ARBA00005227"/>
    </source>
</evidence>
<feature type="transmembrane region" description="Helical" evidence="7">
    <location>
        <begin position="427"/>
        <end position="445"/>
    </location>
</feature>
<evidence type="ECO:0000256" key="5">
    <source>
        <dbReference type="ARBA" id="ARBA00022989"/>
    </source>
</evidence>
<comment type="caution">
    <text evidence="7">Lacks conserved residue(s) required for the propagation of feature annotation.</text>
</comment>
<dbReference type="AlphaFoldDB" id="A0A2T9Y521"/>
<keyword evidence="3 7" id="KW-0812">Transmembrane</keyword>
<dbReference type="OrthoDB" id="1666796at2759"/>
<protein>
    <recommendedName>
        <fullName evidence="7">Transmembrane 9 superfamily member</fullName>
    </recommendedName>
</protein>
<evidence type="ECO:0000256" key="7">
    <source>
        <dbReference type="RuleBase" id="RU363079"/>
    </source>
</evidence>
<keyword evidence="9" id="KW-1185">Reference proteome</keyword>
<keyword evidence="6 7" id="KW-0472">Membrane</keyword>
<dbReference type="Proteomes" id="UP000245699">
    <property type="component" value="Unassembled WGS sequence"/>
</dbReference>
<evidence type="ECO:0000256" key="4">
    <source>
        <dbReference type="ARBA" id="ARBA00022729"/>
    </source>
</evidence>
<proteinExistence type="inferred from homology"/>
<reference evidence="8 9" key="1">
    <citation type="journal article" date="2018" name="MBio">
        <title>Comparative Genomics Reveals the Core Gene Toolbox for the Fungus-Insect Symbiosis.</title>
        <authorList>
            <person name="Wang Y."/>
            <person name="Stata M."/>
            <person name="Wang W."/>
            <person name="Stajich J.E."/>
            <person name="White M.M."/>
            <person name="Moncalvo J.M."/>
        </authorList>
    </citation>
    <scope>NUCLEOTIDE SEQUENCE [LARGE SCALE GENOMIC DNA]</scope>
    <source>
        <strain evidence="8 9">AUS-77-4</strain>
    </source>
</reference>
<dbReference type="PANTHER" id="PTHR10766:SF111">
    <property type="entry name" value="TRANSMEMBRANE 9 SUPERFAMILY MEMBER 2"/>
    <property type="match status" value="1"/>
</dbReference>
<evidence type="ECO:0000256" key="6">
    <source>
        <dbReference type="ARBA" id="ARBA00023136"/>
    </source>
</evidence>
<dbReference type="GO" id="GO:0016020">
    <property type="term" value="C:membrane"/>
    <property type="evidence" value="ECO:0007669"/>
    <property type="project" value="UniProtKB-SubCell"/>
</dbReference>
<organism evidence="8 9">
    <name type="scientific">Furculomyces boomerangus</name>
    <dbReference type="NCBI Taxonomy" id="61424"/>
    <lineage>
        <taxon>Eukaryota</taxon>
        <taxon>Fungi</taxon>
        <taxon>Fungi incertae sedis</taxon>
        <taxon>Zoopagomycota</taxon>
        <taxon>Kickxellomycotina</taxon>
        <taxon>Harpellomycetes</taxon>
        <taxon>Harpellales</taxon>
        <taxon>Harpellaceae</taxon>
        <taxon>Furculomyces</taxon>
    </lineage>
</organism>
<evidence type="ECO:0000256" key="3">
    <source>
        <dbReference type="ARBA" id="ARBA00022692"/>
    </source>
</evidence>
<comment type="subcellular location">
    <subcellularLocation>
        <location evidence="1">Membrane</location>
        <topology evidence="1">Multi-pass membrane protein</topology>
    </subcellularLocation>
</comment>
<accession>A0A2T9Y521</accession>
<dbReference type="GO" id="GO:0007034">
    <property type="term" value="P:vacuolar transport"/>
    <property type="evidence" value="ECO:0007669"/>
    <property type="project" value="TreeGrafter"/>
</dbReference>
<dbReference type="Pfam" id="PF02990">
    <property type="entry name" value="EMP70"/>
    <property type="match status" value="1"/>
</dbReference>
<feature type="chain" id="PRO_5015371214" description="Transmembrane 9 superfamily member" evidence="7">
    <location>
        <begin position="23"/>
        <end position="516"/>
    </location>
</feature>
<dbReference type="InterPro" id="IPR004240">
    <property type="entry name" value="EMP70"/>
</dbReference>
<comment type="similarity">
    <text evidence="2 7">Belongs to the nonaspanin (TM9SF) (TC 9.A.2) family.</text>
</comment>
<dbReference type="EMBL" id="MBFT01000740">
    <property type="protein sequence ID" value="PVU87449.1"/>
    <property type="molecule type" value="Genomic_DNA"/>
</dbReference>
<dbReference type="GO" id="GO:0072657">
    <property type="term" value="P:protein localization to membrane"/>
    <property type="evidence" value="ECO:0007669"/>
    <property type="project" value="TreeGrafter"/>
</dbReference>
<evidence type="ECO:0000313" key="8">
    <source>
        <dbReference type="EMBL" id="PVU87449.1"/>
    </source>
</evidence>
<feature type="transmembrane region" description="Helical" evidence="7">
    <location>
        <begin position="326"/>
        <end position="344"/>
    </location>
</feature>
<keyword evidence="4 7" id="KW-0732">Signal</keyword>
<comment type="caution">
    <text evidence="8">The sequence shown here is derived from an EMBL/GenBank/DDBJ whole genome shotgun (WGS) entry which is preliminary data.</text>
</comment>
<evidence type="ECO:0000256" key="1">
    <source>
        <dbReference type="ARBA" id="ARBA00004141"/>
    </source>
</evidence>
<feature type="transmembrane region" description="Helical" evidence="7">
    <location>
        <begin position="386"/>
        <end position="407"/>
    </location>
</feature>
<gene>
    <name evidence="8" type="ORF">BB559_006045</name>
</gene>
<sequence length="516" mass="58105">MILGGIALLGTIATCLFNCVDAYYMPGLAPINYKEGDKVELQVNALVPSINHQKKIKAIVPYDYYHKGFGFCRPDDKEPKQARSSLGSILFGDRIYESPFKLSMKVDEKCKFLCKSSIDDFQKWFLIGKIKENYRMDWLIDGLPAIQSQIDGEQEPEIASIGFPLGYAKDKNTVYIYNHYDIQILYHDVGKNYNRVVGVSISPKSKKTESSFLTKPNCETAEPLNLALKNVDQIVYTYSVTWKKSDITWSTRWDSYLAVKNSAIHWISLVSSFIIVLFLAGMVALIFLRVLRKEILQYNSNENDAMSEDFGWKLVHGDVFRPPQRLNLLCVLVGSVFALLGLLSPSNRGSLTSAALAFYMLFGFSAGNNSSHLYNSYGGTNRKSNVLYTIFFIPAIVFGSVILFNLILLSRESSSAVPASALLEFTFIWFIVTIPLTLLGSYFGYRKKKFEAPVRTNQIPRQVPDKPWYLSYPIVMLMGGIIPFGAIFIELYYIMKSCVSASCDYISASNCVDGVL</sequence>
<evidence type="ECO:0000313" key="9">
    <source>
        <dbReference type="Proteomes" id="UP000245699"/>
    </source>
</evidence>
<dbReference type="PANTHER" id="PTHR10766">
    <property type="entry name" value="TRANSMEMBRANE 9 SUPERFAMILY PROTEIN"/>
    <property type="match status" value="1"/>
</dbReference>
<feature type="signal peptide" evidence="7">
    <location>
        <begin position="1"/>
        <end position="22"/>
    </location>
</feature>
<dbReference type="GO" id="GO:0005737">
    <property type="term" value="C:cytoplasm"/>
    <property type="evidence" value="ECO:0007669"/>
    <property type="project" value="UniProtKB-ARBA"/>
</dbReference>
<feature type="transmembrane region" description="Helical" evidence="7">
    <location>
        <begin position="266"/>
        <end position="288"/>
    </location>
</feature>